<dbReference type="GeneID" id="97369707"/>
<dbReference type="Gene3D" id="3.40.830.10">
    <property type="entry name" value="LigB-like"/>
    <property type="match status" value="1"/>
</dbReference>
<evidence type="ECO:0000256" key="4">
    <source>
        <dbReference type="ARBA" id="ARBA00022833"/>
    </source>
</evidence>
<dbReference type="Pfam" id="PF02900">
    <property type="entry name" value="LigB"/>
    <property type="match status" value="1"/>
</dbReference>
<dbReference type="EMBL" id="JAWLKJ010000002">
    <property type="protein sequence ID" value="MDV6299607.1"/>
    <property type="molecule type" value="Genomic_DNA"/>
</dbReference>
<keyword evidence="3" id="KW-0479">Metal-binding</keyword>
<dbReference type="GO" id="GO:0008270">
    <property type="term" value="F:zinc ion binding"/>
    <property type="evidence" value="ECO:0007669"/>
    <property type="project" value="InterPro"/>
</dbReference>
<feature type="domain" description="Extradiol ring-cleavage dioxygenase class III enzyme subunit B" evidence="6">
    <location>
        <begin position="30"/>
        <end position="244"/>
    </location>
</feature>
<dbReference type="InterPro" id="IPR014436">
    <property type="entry name" value="Extradiol_dOase_DODA"/>
</dbReference>
<proteinExistence type="inferred from homology"/>
<dbReference type="AlphaFoldDB" id="A0AAE4U599"/>
<comment type="caution">
    <text evidence="7">The sequence shown here is derived from an EMBL/GenBank/DDBJ whole genome shotgun (WGS) entry which is preliminary data.</text>
</comment>
<dbReference type="Proteomes" id="UP001185873">
    <property type="component" value="Unassembled WGS sequence"/>
</dbReference>
<accession>A0AAE4U599</accession>
<dbReference type="PIRSF" id="PIRSF006157">
    <property type="entry name" value="Doxgns_DODA"/>
    <property type="match status" value="1"/>
</dbReference>
<name>A0AAE4U599_9ACTN</name>
<dbReference type="NCBIfam" id="NF007914">
    <property type="entry name" value="PRK10628.1"/>
    <property type="match status" value="1"/>
</dbReference>
<keyword evidence="5 7" id="KW-0560">Oxidoreductase</keyword>
<dbReference type="GO" id="GO:0008198">
    <property type="term" value="F:ferrous iron binding"/>
    <property type="evidence" value="ECO:0007669"/>
    <property type="project" value="InterPro"/>
</dbReference>
<reference evidence="7" key="1">
    <citation type="submission" date="2023-10" db="EMBL/GenBank/DDBJ databases">
        <title>Development of a sustainable strategy for remediation of hydrocarbon-contaminated territories based on the waste exchange concept.</title>
        <authorList>
            <person name="Krivoruchko A."/>
        </authorList>
    </citation>
    <scope>NUCLEOTIDE SEQUENCE</scope>
    <source>
        <strain evidence="7">IEGM 1175</strain>
    </source>
</reference>
<evidence type="ECO:0000313" key="8">
    <source>
        <dbReference type="Proteomes" id="UP001185873"/>
    </source>
</evidence>
<gene>
    <name evidence="7" type="primary">ygiD</name>
    <name evidence="7" type="ORF">R3P82_10840</name>
</gene>
<comment type="cofactor">
    <cofactor evidence="1">
        <name>Zn(2+)</name>
        <dbReference type="ChEBI" id="CHEBI:29105"/>
    </cofactor>
</comment>
<dbReference type="SUPFAM" id="SSF53213">
    <property type="entry name" value="LigB-like"/>
    <property type="match status" value="1"/>
</dbReference>
<evidence type="ECO:0000256" key="3">
    <source>
        <dbReference type="ARBA" id="ARBA00022723"/>
    </source>
</evidence>
<evidence type="ECO:0000256" key="1">
    <source>
        <dbReference type="ARBA" id="ARBA00001947"/>
    </source>
</evidence>
<dbReference type="GO" id="GO:0050297">
    <property type="term" value="F:stizolobate synthase activity"/>
    <property type="evidence" value="ECO:0007669"/>
    <property type="project" value="UniProtKB-EC"/>
</dbReference>
<protein>
    <submittedName>
        <fullName evidence="7">4,5-DOPA dioxygenase extradiol</fullName>
        <ecNumber evidence="7">1.13.11.29</ecNumber>
    </submittedName>
</protein>
<keyword evidence="4" id="KW-0862">Zinc</keyword>
<sequence length="266" mass="28397">MTASSPSTARQPAVFIGHGVPLNALEENEWTRQWAALGASLPERPRAVLAVSAHWYIGATAVTAMSAPRTIHDFYGFPRELNEFEYPAAGAPELVDEVAEAVKPTWVGADQDSWGLDHGTWSVLTHVFPDADVPVAQLSVDASKPAGYHFDLGTRLAALRDSGVLVLASGNVVHNLAAVDPSLGDAGTDWAHRFDDHARELLTTRPEDALALTEHPDARLAVPTADHFLPLLYTAGMAAGSGETLDAFTRGYAWGSVSMTSYRSAA</sequence>
<evidence type="ECO:0000259" key="6">
    <source>
        <dbReference type="Pfam" id="PF02900"/>
    </source>
</evidence>
<dbReference type="InterPro" id="IPR004183">
    <property type="entry name" value="Xdiol_dOase_suB"/>
</dbReference>
<dbReference type="PANTHER" id="PTHR30096:SF0">
    <property type="entry name" value="4,5-DOPA DIOXYGENASE EXTRADIOL-LIKE PROTEIN"/>
    <property type="match status" value="1"/>
</dbReference>
<evidence type="ECO:0000313" key="7">
    <source>
        <dbReference type="EMBL" id="MDV6299607.1"/>
    </source>
</evidence>
<organism evidence="7 8">
    <name type="scientific">Dietzia maris</name>
    <dbReference type="NCBI Taxonomy" id="37915"/>
    <lineage>
        <taxon>Bacteria</taxon>
        <taxon>Bacillati</taxon>
        <taxon>Actinomycetota</taxon>
        <taxon>Actinomycetes</taxon>
        <taxon>Mycobacteriales</taxon>
        <taxon>Dietziaceae</taxon>
        <taxon>Dietzia</taxon>
    </lineage>
</organism>
<dbReference type="CDD" id="cd07363">
    <property type="entry name" value="45_DOPA_Dioxygenase"/>
    <property type="match status" value="1"/>
</dbReference>
<evidence type="ECO:0000256" key="2">
    <source>
        <dbReference type="ARBA" id="ARBA00007581"/>
    </source>
</evidence>
<dbReference type="EC" id="1.13.11.29" evidence="7"/>
<dbReference type="RefSeq" id="WP_185951157.1">
    <property type="nucleotide sequence ID" value="NZ_JAWLKJ010000002.1"/>
</dbReference>
<evidence type="ECO:0000256" key="5">
    <source>
        <dbReference type="ARBA" id="ARBA00023002"/>
    </source>
</evidence>
<comment type="similarity">
    <text evidence="2">Belongs to the DODA-type extradiol aromatic ring-opening dioxygenase family.</text>
</comment>
<keyword evidence="7" id="KW-0223">Dioxygenase</keyword>
<dbReference type="PANTHER" id="PTHR30096">
    <property type="entry name" value="4,5-DOPA DIOXYGENASE EXTRADIOL-LIKE PROTEIN"/>
    <property type="match status" value="1"/>
</dbReference>